<dbReference type="CDD" id="cd00093">
    <property type="entry name" value="HTH_XRE"/>
    <property type="match status" value="1"/>
</dbReference>
<accession>A0A4S8QIL0</accession>
<dbReference type="Gene3D" id="1.10.260.40">
    <property type="entry name" value="lambda repressor-like DNA-binding domains"/>
    <property type="match status" value="1"/>
</dbReference>
<feature type="domain" description="HTH cro/C1-type" evidence="1">
    <location>
        <begin position="20"/>
        <end position="73"/>
    </location>
</feature>
<evidence type="ECO:0000259" key="1">
    <source>
        <dbReference type="PROSITE" id="PS50943"/>
    </source>
</evidence>
<dbReference type="SMART" id="SM00530">
    <property type="entry name" value="HTH_XRE"/>
    <property type="match status" value="1"/>
</dbReference>
<dbReference type="Proteomes" id="UP000308760">
    <property type="component" value="Unassembled WGS sequence"/>
</dbReference>
<reference evidence="3" key="1">
    <citation type="submission" date="2019-04" db="EMBL/GenBank/DDBJ databases">
        <title>Nocardioides xinjiangensis sp. nov.</title>
        <authorList>
            <person name="Liu S."/>
        </authorList>
    </citation>
    <scope>NUCLEOTIDE SEQUENCE [LARGE SCALE GENOMIC DNA]</scope>
    <source>
        <strain evidence="3">18</strain>
    </source>
</reference>
<sequence length="287" mass="33271">MTRVTGPGPSLRSQWLGERMRRIRKGLRIPQQEAADHIQRNNSMLGRYESGEIPFRRNDVIDLLDFYGVSSELERNGLLQLCDEVWRKDWWDPHTDDFGQDFVDIPWLESRAERICVYQHIIVHGLLQTREYADTLIRYGAGERTREVQIAKWIDLRIERQHVLHKDDPTRFAIVLEESALVRPVGRREEMQAQLRLLAELGELENIEVQVIPTAVGPHAALRGSFQLYEMPDPYPDVAHVETVGGSLYIEEPTVSHIREVWKDLVESALSPEESNALVKRYLEGEE</sequence>
<comment type="caution">
    <text evidence="2">The sequence shown here is derived from an EMBL/GenBank/DDBJ whole genome shotgun (WGS) entry which is preliminary data.</text>
</comment>
<dbReference type="InterPro" id="IPR001387">
    <property type="entry name" value="Cro/C1-type_HTH"/>
</dbReference>
<reference evidence="2 3" key="2">
    <citation type="submission" date="2019-05" db="EMBL/GenBank/DDBJ databases">
        <title>Glycomyces buryatensis sp. nov.</title>
        <authorList>
            <person name="Nikitina E."/>
        </authorList>
    </citation>
    <scope>NUCLEOTIDE SEQUENCE [LARGE SCALE GENOMIC DNA]</scope>
    <source>
        <strain evidence="2 3">18</strain>
    </source>
</reference>
<dbReference type="Pfam" id="PF19054">
    <property type="entry name" value="DUF5753"/>
    <property type="match status" value="1"/>
</dbReference>
<dbReference type="OrthoDB" id="3458445at2"/>
<dbReference type="GO" id="GO:0003677">
    <property type="term" value="F:DNA binding"/>
    <property type="evidence" value="ECO:0007669"/>
    <property type="project" value="InterPro"/>
</dbReference>
<protein>
    <submittedName>
        <fullName evidence="2">Helix-turn-helix domain-containing protein</fullName>
    </submittedName>
</protein>
<name>A0A4S8QIL0_9ACTN</name>
<dbReference type="SUPFAM" id="SSF47413">
    <property type="entry name" value="lambda repressor-like DNA-binding domains"/>
    <property type="match status" value="1"/>
</dbReference>
<dbReference type="AlphaFoldDB" id="A0A4S8QIL0"/>
<dbReference type="PROSITE" id="PS50943">
    <property type="entry name" value="HTH_CROC1"/>
    <property type="match status" value="1"/>
</dbReference>
<dbReference type="EMBL" id="STGY01000001">
    <property type="protein sequence ID" value="THV43591.1"/>
    <property type="molecule type" value="Genomic_DNA"/>
</dbReference>
<keyword evidence="3" id="KW-1185">Reference proteome</keyword>
<evidence type="ECO:0000313" key="3">
    <source>
        <dbReference type="Proteomes" id="UP000308760"/>
    </source>
</evidence>
<proteinExistence type="predicted"/>
<organism evidence="2 3">
    <name type="scientific">Glycomyces buryatensis</name>
    <dbReference type="NCBI Taxonomy" id="2570927"/>
    <lineage>
        <taxon>Bacteria</taxon>
        <taxon>Bacillati</taxon>
        <taxon>Actinomycetota</taxon>
        <taxon>Actinomycetes</taxon>
        <taxon>Glycomycetales</taxon>
        <taxon>Glycomycetaceae</taxon>
        <taxon>Glycomyces</taxon>
    </lineage>
</organism>
<evidence type="ECO:0000313" key="2">
    <source>
        <dbReference type="EMBL" id="THV43591.1"/>
    </source>
</evidence>
<dbReference type="InterPro" id="IPR010982">
    <property type="entry name" value="Lambda_DNA-bd_dom_sf"/>
</dbReference>
<gene>
    <name evidence="2" type="ORF">FAB82_00605</name>
</gene>
<dbReference type="InterPro" id="IPR043917">
    <property type="entry name" value="DUF5753"/>
</dbReference>
<dbReference type="RefSeq" id="WP_136532589.1">
    <property type="nucleotide sequence ID" value="NZ_STGY01000001.1"/>
</dbReference>
<dbReference type="Pfam" id="PF13560">
    <property type="entry name" value="HTH_31"/>
    <property type="match status" value="1"/>
</dbReference>